<dbReference type="InterPro" id="IPR013153">
    <property type="entry name" value="Prk_AAA"/>
</dbReference>
<organism evidence="2 3">
    <name type="scientific">Marinomonas phaeophyticola</name>
    <dbReference type="NCBI Taxonomy" id="3004091"/>
    <lineage>
        <taxon>Bacteria</taxon>
        <taxon>Pseudomonadati</taxon>
        <taxon>Pseudomonadota</taxon>
        <taxon>Gammaproteobacteria</taxon>
        <taxon>Oceanospirillales</taxon>
        <taxon>Oceanospirillaceae</taxon>
        <taxon>Marinomonas</taxon>
    </lineage>
</organism>
<dbReference type="Proteomes" id="UP001149719">
    <property type="component" value="Unassembled WGS sequence"/>
</dbReference>
<proteinExistence type="predicted"/>
<evidence type="ECO:0000313" key="2">
    <source>
        <dbReference type="EMBL" id="MCZ2720793.1"/>
    </source>
</evidence>
<evidence type="ECO:0000259" key="1">
    <source>
        <dbReference type="Pfam" id="PF08298"/>
    </source>
</evidence>
<name>A0ABT4JR27_9GAMM</name>
<dbReference type="RefSeq" id="WP_269122946.1">
    <property type="nucleotide sequence ID" value="NZ_JAPUBN010000010.1"/>
</dbReference>
<reference evidence="2" key="1">
    <citation type="submission" date="2022-12" db="EMBL/GenBank/DDBJ databases">
        <title>Marinomonas 15G1-11 sp. nov, isolated from marine algae.</title>
        <authorList>
            <person name="Butt M."/>
            <person name="Choi D.G."/>
            <person name="Kim J.M."/>
            <person name="Lee J.K."/>
            <person name="Baek J.H."/>
            <person name="Jeon C.O."/>
        </authorList>
    </citation>
    <scope>NUCLEOTIDE SEQUENCE</scope>
    <source>
        <strain evidence="2">15G1-11</strain>
    </source>
</reference>
<evidence type="ECO:0000313" key="3">
    <source>
        <dbReference type="Proteomes" id="UP001149719"/>
    </source>
</evidence>
<gene>
    <name evidence="2" type="ORF">O1D97_03825</name>
</gene>
<sequence length="76" mass="8898">MSIFDHLHSRYDAQRKEDITLDEYLTFSESDPEAYVSSAERLLKSIGKPILIDTSKYSRMNRTFSSKVSKLYLVFK</sequence>
<accession>A0ABT4JR27</accession>
<protein>
    <recommendedName>
        <fullName evidence="1">PrkA AAA domain-containing protein</fullName>
    </recommendedName>
</protein>
<dbReference type="EMBL" id="JAPUBN010000010">
    <property type="protein sequence ID" value="MCZ2720793.1"/>
    <property type="molecule type" value="Genomic_DNA"/>
</dbReference>
<comment type="caution">
    <text evidence="2">The sequence shown here is derived from an EMBL/GenBank/DDBJ whole genome shotgun (WGS) entry which is preliminary data.</text>
</comment>
<keyword evidence="3" id="KW-1185">Reference proteome</keyword>
<dbReference type="Pfam" id="PF08298">
    <property type="entry name" value="AAA_PrkA"/>
    <property type="match status" value="1"/>
</dbReference>
<feature type="domain" description="PrkA AAA" evidence="1">
    <location>
        <begin position="19"/>
        <end position="76"/>
    </location>
</feature>